<organism evidence="2 3">
    <name type="scientific">Cystoisospora suis</name>
    <dbReference type="NCBI Taxonomy" id="483139"/>
    <lineage>
        <taxon>Eukaryota</taxon>
        <taxon>Sar</taxon>
        <taxon>Alveolata</taxon>
        <taxon>Apicomplexa</taxon>
        <taxon>Conoidasida</taxon>
        <taxon>Coccidia</taxon>
        <taxon>Eucoccidiorida</taxon>
        <taxon>Eimeriorina</taxon>
        <taxon>Sarcocystidae</taxon>
        <taxon>Cystoisospora</taxon>
    </lineage>
</organism>
<dbReference type="RefSeq" id="XP_067917903.1">
    <property type="nucleotide sequence ID" value="XM_068070120.1"/>
</dbReference>
<evidence type="ECO:0000256" key="1">
    <source>
        <dbReference type="SAM" id="MobiDB-lite"/>
    </source>
</evidence>
<dbReference type="EMBL" id="MIGC01006525">
    <property type="protein sequence ID" value="PHJ16173.1"/>
    <property type="molecule type" value="Genomic_DNA"/>
</dbReference>
<dbReference type="VEuPathDB" id="ToxoDB:CSUI_010013"/>
<evidence type="ECO:0000313" key="3">
    <source>
        <dbReference type="Proteomes" id="UP000221165"/>
    </source>
</evidence>
<feature type="region of interest" description="Disordered" evidence="1">
    <location>
        <begin position="195"/>
        <end position="246"/>
    </location>
</feature>
<feature type="compositionally biased region" description="Low complexity" evidence="1">
    <location>
        <begin position="288"/>
        <end position="298"/>
    </location>
</feature>
<gene>
    <name evidence="2" type="ORF">CSUI_010013</name>
</gene>
<protein>
    <submittedName>
        <fullName evidence="2">Uncharacterized protein</fullName>
    </submittedName>
</protein>
<comment type="caution">
    <text evidence="2">The sequence shown here is derived from an EMBL/GenBank/DDBJ whole genome shotgun (WGS) entry which is preliminary data.</text>
</comment>
<evidence type="ECO:0000313" key="2">
    <source>
        <dbReference type="EMBL" id="PHJ16173.1"/>
    </source>
</evidence>
<dbReference type="Proteomes" id="UP000221165">
    <property type="component" value="Unassembled WGS sequence"/>
</dbReference>
<feature type="compositionally biased region" description="Low complexity" evidence="1">
    <location>
        <begin position="387"/>
        <end position="402"/>
    </location>
</feature>
<feature type="compositionally biased region" description="Basic and acidic residues" evidence="1">
    <location>
        <begin position="1"/>
        <end position="15"/>
    </location>
</feature>
<sequence length="436" mass="46290">MELEGTRGETGEKSRARNLSSFSSSSSFAGVSPSASSSPPSTETMPFSAEKTPDNEEMAEQPKGEEKDGESEEEEEKGSSSLLGPSSPSFFCQVVFPPDVATPRSLSGLDDLLYSEPEKVSFLRDLYTHYQKKVILSRERPFAIYGPGLLSNCLPHQHKFFSFCQPLPPLSNLPSPYQYQTFSLSQLLQSSFSDPPSSTNLLSPNASSSSAQGEVASSIAAGTSSSLSLSRAGGENESSRSSSSSTSELSKKTASFFAELDEDFSSKMKISQDSQIPPGKIGDEKKGASSSTSSSKLAHSKNYAKTVAGCLAAFLICSPPANAVRPYVFRRWDGRIRSSSNPSMGLGSRQERPHSSSSYHFHYNSSLARGGGMTTATPGGGGVIMSSGAAGVSSSSLSVSSSQKRRGYYSHPHAYGSQQTPHSSSHSQRLLSSSSS</sequence>
<name>A0A2C6KIF7_9APIC</name>
<reference evidence="2 3" key="1">
    <citation type="journal article" date="2017" name="Int. J. Parasitol.">
        <title>The genome of the protozoan parasite Cystoisospora suis and a reverse vaccinology approach to identify vaccine candidates.</title>
        <authorList>
            <person name="Palmieri N."/>
            <person name="Shrestha A."/>
            <person name="Ruttkowski B."/>
            <person name="Beck T."/>
            <person name="Vogl C."/>
            <person name="Tomley F."/>
            <person name="Blake D.P."/>
            <person name="Joachim A."/>
        </authorList>
    </citation>
    <scope>NUCLEOTIDE SEQUENCE [LARGE SCALE GENOMIC DNA]</scope>
    <source>
        <strain evidence="2 3">Wien I</strain>
    </source>
</reference>
<feature type="region of interest" description="Disordered" evidence="1">
    <location>
        <begin position="268"/>
        <end position="298"/>
    </location>
</feature>
<dbReference type="AlphaFoldDB" id="A0A2C6KIF7"/>
<feature type="compositionally biased region" description="Low complexity" evidence="1">
    <location>
        <begin position="417"/>
        <end position="436"/>
    </location>
</feature>
<feature type="compositionally biased region" description="Acidic residues" evidence="1">
    <location>
        <begin position="67"/>
        <end position="76"/>
    </location>
</feature>
<feature type="region of interest" description="Disordered" evidence="1">
    <location>
        <begin position="1"/>
        <end position="85"/>
    </location>
</feature>
<accession>A0A2C6KIF7</accession>
<keyword evidence="3" id="KW-1185">Reference proteome</keyword>
<feature type="compositionally biased region" description="Low complexity" evidence="1">
    <location>
        <begin position="20"/>
        <end position="41"/>
    </location>
</feature>
<feature type="non-terminal residue" evidence="2">
    <location>
        <position position="436"/>
    </location>
</feature>
<dbReference type="GeneID" id="94433331"/>
<feature type="region of interest" description="Disordered" evidence="1">
    <location>
        <begin position="338"/>
        <end position="360"/>
    </location>
</feature>
<feature type="region of interest" description="Disordered" evidence="1">
    <location>
        <begin position="387"/>
        <end position="436"/>
    </location>
</feature>
<dbReference type="OrthoDB" id="348106at2759"/>
<proteinExistence type="predicted"/>